<keyword evidence="3" id="KW-1185">Reference proteome</keyword>
<gene>
    <name evidence="2" type="ORF">PMEA_00015948</name>
</gene>
<proteinExistence type="predicted"/>
<feature type="region of interest" description="Disordered" evidence="1">
    <location>
        <begin position="1"/>
        <end position="40"/>
    </location>
</feature>
<evidence type="ECO:0000313" key="3">
    <source>
        <dbReference type="Proteomes" id="UP001159428"/>
    </source>
</evidence>
<sequence>MSSDKGRDRGDSFDSTRSEDGLTHEATICEGAQNNGDGDLEKRLKEDKEKAIAVLKRVHPSRLLFKAAEWKSLPLMA</sequence>
<dbReference type="Proteomes" id="UP001159428">
    <property type="component" value="Unassembled WGS sequence"/>
</dbReference>
<dbReference type="EMBL" id="CALNXJ010000029">
    <property type="protein sequence ID" value="CAH3135890.1"/>
    <property type="molecule type" value="Genomic_DNA"/>
</dbReference>
<feature type="compositionally biased region" description="Basic and acidic residues" evidence="1">
    <location>
        <begin position="1"/>
        <end position="23"/>
    </location>
</feature>
<feature type="non-terminal residue" evidence="2">
    <location>
        <position position="77"/>
    </location>
</feature>
<evidence type="ECO:0000256" key="1">
    <source>
        <dbReference type="SAM" id="MobiDB-lite"/>
    </source>
</evidence>
<dbReference type="AlphaFoldDB" id="A0AAU9X418"/>
<reference evidence="2 3" key="1">
    <citation type="submission" date="2022-05" db="EMBL/GenBank/DDBJ databases">
        <authorList>
            <consortium name="Genoscope - CEA"/>
            <person name="William W."/>
        </authorList>
    </citation>
    <scope>NUCLEOTIDE SEQUENCE [LARGE SCALE GENOMIC DNA]</scope>
</reference>
<name>A0AAU9X418_9CNID</name>
<evidence type="ECO:0000313" key="2">
    <source>
        <dbReference type="EMBL" id="CAH3135890.1"/>
    </source>
</evidence>
<accession>A0AAU9X418</accession>
<organism evidence="2 3">
    <name type="scientific">Pocillopora meandrina</name>
    <dbReference type="NCBI Taxonomy" id="46732"/>
    <lineage>
        <taxon>Eukaryota</taxon>
        <taxon>Metazoa</taxon>
        <taxon>Cnidaria</taxon>
        <taxon>Anthozoa</taxon>
        <taxon>Hexacorallia</taxon>
        <taxon>Scleractinia</taxon>
        <taxon>Astrocoeniina</taxon>
        <taxon>Pocilloporidae</taxon>
        <taxon>Pocillopora</taxon>
    </lineage>
</organism>
<protein>
    <submittedName>
        <fullName evidence="2">Uncharacterized protein</fullName>
    </submittedName>
</protein>
<comment type="caution">
    <text evidence="2">The sequence shown here is derived from an EMBL/GenBank/DDBJ whole genome shotgun (WGS) entry which is preliminary data.</text>
</comment>